<reference evidence="2 3" key="1">
    <citation type="submission" date="2016-09" db="EMBL/GenBank/DDBJ databases">
        <title>Extensive genetic diversity and differential bi-allelic expression allows diatom success in the polar Southern Ocean.</title>
        <authorList>
            <consortium name="DOE Joint Genome Institute"/>
            <person name="Mock T."/>
            <person name="Otillar R.P."/>
            <person name="Strauss J."/>
            <person name="Dupont C."/>
            <person name="Frickenhaus S."/>
            <person name="Maumus F."/>
            <person name="Mcmullan M."/>
            <person name="Sanges R."/>
            <person name="Schmutz J."/>
            <person name="Toseland A."/>
            <person name="Valas R."/>
            <person name="Veluchamy A."/>
            <person name="Ward B.J."/>
            <person name="Allen A."/>
            <person name="Barry K."/>
            <person name="Falciatore A."/>
            <person name="Ferrante M."/>
            <person name="Fortunato A.E."/>
            <person name="Gloeckner G."/>
            <person name="Gruber A."/>
            <person name="Hipkin R."/>
            <person name="Janech M."/>
            <person name="Kroth P."/>
            <person name="Leese F."/>
            <person name="Lindquist E."/>
            <person name="Lyon B.R."/>
            <person name="Martin J."/>
            <person name="Mayer C."/>
            <person name="Parker M."/>
            <person name="Quesneville H."/>
            <person name="Raymond J."/>
            <person name="Uhlig C."/>
            <person name="Valentin K.U."/>
            <person name="Worden A.Z."/>
            <person name="Armbrust E.V."/>
            <person name="Bowler C."/>
            <person name="Green B."/>
            <person name="Moulton V."/>
            <person name="Van Oosterhout C."/>
            <person name="Grigoriev I."/>
        </authorList>
    </citation>
    <scope>NUCLEOTIDE SEQUENCE [LARGE SCALE GENOMIC DNA]</scope>
    <source>
        <strain evidence="2 3">CCMP1102</strain>
    </source>
</reference>
<dbReference type="KEGG" id="fcy:FRACYDRAFT_246412"/>
<evidence type="ECO:0000313" key="3">
    <source>
        <dbReference type="Proteomes" id="UP000095751"/>
    </source>
</evidence>
<accession>A0A1E7EZ69</accession>
<keyword evidence="3" id="KW-1185">Reference proteome</keyword>
<dbReference type="InParanoid" id="A0A1E7EZ69"/>
<dbReference type="EMBL" id="KV784369">
    <property type="protein sequence ID" value="OEU11298.1"/>
    <property type="molecule type" value="Genomic_DNA"/>
</dbReference>
<protein>
    <submittedName>
        <fullName evidence="2">Uncharacterized protein</fullName>
    </submittedName>
</protein>
<evidence type="ECO:0000256" key="1">
    <source>
        <dbReference type="SAM" id="MobiDB-lite"/>
    </source>
</evidence>
<proteinExistence type="predicted"/>
<feature type="compositionally biased region" description="Low complexity" evidence="1">
    <location>
        <begin position="153"/>
        <end position="172"/>
    </location>
</feature>
<sequence length="398" mass="45500">MATATRAAAATRRRTRRLELITVLQQTEEFPVRSKNKTDQLIVIFLHAMNTNIDNEEDRHYHQHQRQPQRQRQAIPLSLGKASLRMRLEAYYSLISPEILSADHRTVWLRKYDQIYEKYGGTHDGERKLGSKLAKKYGTAVRLLVVIADDDSSNSNNDNKNNNKTTMTTTLQQDDDSDGGRSSRRVELITVLQQTETFPFRYENKFDQLVETFLDDFQDEQDEMLCDNYMFPLYDALKSSNIQGFKMVFEAGINFFPKKKGMTLLFRNKTNYNSTPFVQACMKFGEAQVKMMIEDTFIRCYSSSDDTPVVEALMTAAVDEKALMMAAVDANIHLDCVYFLLRRQPDIVQKLLSSASITTMAAAAATDMVVFNSNDNGISPKKRKRKDTQNIGDDGSTF</sequence>
<dbReference type="Proteomes" id="UP000095751">
    <property type="component" value="Unassembled WGS sequence"/>
</dbReference>
<evidence type="ECO:0000313" key="2">
    <source>
        <dbReference type="EMBL" id="OEU11298.1"/>
    </source>
</evidence>
<feature type="region of interest" description="Disordered" evidence="1">
    <location>
        <begin position="376"/>
        <end position="398"/>
    </location>
</feature>
<dbReference type="AlphaFoldDB" id="A0A1E7EZ69"/>
<organism evidence="2 3">
    <name type="scientific">Fragilariopsis cylindrus CCMP1102</name>
    <dbReference type="NCBI Taxonomy" id="635003"/>
    <lineage>
        <taxon>Eukaryota</taxon>
        <taxon>Sar</taxon>
        <taxon>Stramenopiles</taxon>
        <taxon>Ochrophyta</taxon>
        <taxon>Bacillariophyta</taxon>
        <taxon>Bacillariophyceae</taxon>
        <taxon>Bacillariophycidae</taxon>
        <taxon>Bacillariales</taxon>
        <taxon>Bacillariaceae</taxon>
        <taxon>Fragilariopsis</taxon>
    </lineage>
</organism>
<dbReference type="OrthoDB" id="437526at2759"/>
<feature type="region of interest" description="Disordered" evidence="1">
    <location>
        <begin position="151"/>
        <end position="182"/>
    </location>
</feature>
<gene>
    <name evidence="2" type="ORF">FRACYDRAFT_246412</name>
</gene>
<name>A0A1E7EZ69_9STRA</name>